<proteinExistence type="predicted"/>
<gene>
    <name evidence="1" type="ORF">HAPAU_08970</name>
</gene>
<comment type="caution">
    <text evidence="1">The sequence shown here is derived from an EMBL/GenBank/DDBJ whole genome shotgun (WGS) entry which is preliminary data.</text>
</comment>
<reference evidence="1 2" key="1">
    <citation type="submission" date="2016-02" db="EMBL/GenBank/DDBJ databases">
        <title>Genome sequence of Halalkalicoccus paucihalophilus DSM 24557.</title>
        <authorList>
            <person name="Poehlein A."/>
            <person name="Daniel R."/>
        </authorList>
    </citation>
    <scope>NUCLEOTIDE SEQUENCE [LARGE SCALE GENOMIC DNA]</scope>
    <source>
        <strain evidence="1 2">DSM 24557</strain>
    </source>
</reference>
<accession>A0A151AH86</accession>
<dbReference type="Proteomes" id="UP000075321">
    <property type="component" value="Unassembled WGS sequence"/>
</dbReference>
<dbReference type="Pfam" id="PF23363">
    <property type="entry name" value="DUF7089"/>
    <property type="match status" value="1"/>
</dbReference>
<dbReference type="InterPro" id="IPR055515">
    <property type="entry name" value="DUF7089"/>
</dbReference>
<sequence length="267" mass="28959">MRFEERPLSPALSRVREKHAPDALVLDCDGDFETLPREALDDLALIVEDVSPTSHPDEWLPEDAPAILRRYAGSDLVVGTPGAGSIAWTTQTAPPLCFVKARIEGVPEGFVDFLIAEALVEVGLDVPEQFLGFFEEAYPALARATGLGPNATYQVATALFAGWRGLSTREVFAGWDGEEPTLYDAWVDAGERLEGRIGELPSLIATNELDFAEATELACSAIKHGLDLPAPFGALDTKAYRDHGAPFAVRWVEKTFDAVEGDDDSSR</sequence>
<dbReference type="EMBL" id="LTAZ01000003">
    <property type="protein sequence ID" value="KYH27009.1"/>
    <property type="molecule type" value="Genomic_DNA"/>
</dbReference>
<evidence type="ECO:0000313" key="2">
    <source>
        <dbReference type="Proteomes" id="UP000075321"/>
    </source>
</evidence>
<organism evidence="1 2">
    <name type="scientific">Halalkalicoccus paucihalophilus</name>
    <dbReference type="NCBI Taxonomy" id="1008153"/>
    <lineage>
        <taxon>Archaea</taxon>
        <taxon>Methanobacteriati</taxon>
        <taxon>Methanobacteriota</taxon>
        <taxon>Stenosarchaea group</taxon>
        <taxon>Halobacteria</taxon>
        <taxon>Halobacteriales</taxon>
        <taxon>Halococcaceae</taxon>
        <taxon>Halalkalicoccus</taxon>
    </lineage>
</organism>
<keyword evidence="2" id="KW-1185">Reference proteome</keyword>
<dbReference type="PATRIC" id="fig|1008153.3.peg.903"/>
<protein>
    <submittedName>
        <fullName evidence="1">Uncharacterized protein</fullName>
    </submittedName>
</protein>
<dbReference type="OrthoDB" id="198543at2157"/>
<dbReference type="AlphaFoldDB" id="A0A151AH86"/>
<evidence type="ECO:0000313" key="1">
    <source>
        <dbReference type="EMBL" id="KYH27009.1"/>
    </source>
</evidence>
<dbReference type="RefSeq" id="WP_066380020.1">
    <property type="nucleotide sequence ID" value="NZ_LTAZ01000003.1"/>
</dbReference>
<name>A0A151AH86_9EURY</name>